<organism evidence="3 4">
    <name type="scientific">Gymnopilus junonius</name>
    <name type="common">Spectacular rustgill mushroom</name>
    <name type="synonym">Gymnopilus spectabilis subsp. junonius</name>
    <dbReference type="NCBI Taxonomy" id="109634"/>
    <lineage>
        <taxon>Eukaryota</taxon>
        <taxon>Fungi</taxon>
        <taxon>Dikarya</taxon>
        <taxon>Basidiomycota</taxon>
        <taxon>Agaricomycotina</taxon>
        <taxon>Agaricomycetes</taxon>
        <taxon>Agaricomycetidae</taxon>
        <taxon>Agaricales</taxon>
        <taxon>Agaricineae</taxon>
        <taxon>Hymenogastraceae</taxon>
        <taxon>Gymnopilus</taxon>
    </lineage>
</organism>
<evidence type="ECO:0000259" key="2">
    <source>
        <dbReference type="Pfam" id="PF23550"/>
    </source>
</evidence>
<dbReference type="OrthoDB" id="421226at2759"/>
<dbReference type="AlphaFoldDB" id="A0A9P5NLL2"/>
<accession>A0A9P5NLL2</accession>
<name>A0A9P5NLL2_GYMJU</name>
<dbReference type="EMBL" id="JADNYJ010000073">
    <property type="protein sequence ID" value="KAF8891110.1"/>
    <property type="molecule type" value="Genomic_DNA"/>
</dbReference>
<dbReference type="GO" id="GO:0031146">
    <property type="term" value="P:SCF-dependent proteasomal ubiquitin-dependent protein catabolic process"/>
    <property type="evidence" value="ECO:0007669"/>
    <property type="project" value="TreeGrafter"/>
</dbReference>
<dbReference type="SUPFAM" id="SSF52047">
    <property type="entry name" value="RNI-like"/>
    <property type="match status" value="1"/>
</dbReference>
<dbReference type="GO" id="GO:0019005">
    <property type="term" value="C:SCF ubiquitin ligase complex"/>
    <property type="evidence" value="ECO:0007669"/>
    <property type="project" value="TreeGrafter"/>
</dbReference>
<protein>
    <recommendedName>
        <fullName evidence="2">DNA repair protein rhp7 treble clef domain-containing protein</fullName>
    </recommendedName>
</protein>
<evidence type="ECO:0000256" key="1">
    <source>
        <dbReference type="SAM" id="MobiDB-lite"/>
    </source>
</evidence>
<gene>
    <name evidence="3" type="ORF">CPB84DRAFT_1939292</name>
</gene>
<feature type="region of interest" description="Disordered" evidence="1">
    <location>
        <begin position="1"/>
        <end position="81"/>
    </location>
</feature>
<dbReference type="Pfam" id="PF23550">
    <property type="entry name" value="zf_Tbcl_Rhp7"/>
    <property type="match status" value="1"/>
</dbReference>
<feature type="compositionally biased region" description="Polar residues" evidence="1">
    <location>
        <begin position="1"/>
        <end position="13"/>
    </location>
</feature>
<dbReference type="PANTHER" id="PTHR13318:SF95">
    <property type="entry name" value="F-BOX PROTEIN YLR352W"/>
    <property type="match status" value="1"/>
</dbReference>
<evidence type="ECO:0000313" key="3">
    <source>
        <dbReference type="EMBL" id="KAF8891110.1"/>
    </source>
</evidence>
<proteinExistence type="predicted"/>
<comment type="caution">
    <text evidence="3">The sequence shown here is derived from an EMBL/GenBank/DDBJ whole genome shotgun (WGS) entry which is preliminary data.</text>
</comment>
<feature type="compositionally biased region" description="Low complexity" evidence="1">
    <location>
        <begin position="22"/>
        <end position="49"/>
    </location>
</feature>
<feature type="domain" description="DNA repair protein rhp7 treble clef" evidence="2">
    <location>
        <begin position="84"/>
        <end position="108"/>
    </location>
</feature>
<dbReference type="Gene3D" id="3.80.10.10">
    <property type="entry name" value="Ribonuclease Inhibitor"/>
    <property type="match status" value="1"/>
</dbReference>
<evidence type="ECO:0000313" key="4">
    <source>
        <dbReference type="Proteomes" id="UP000724874"/>
    </source>
</evidence>
<dbReference type="InterPro" id="IPR032675">
    <property type="entry name" value="LRR_dom_sf"/>
</dbReference>
<dbReference type="PANTHER" id="PTHR13318">
    <property type="entry name" value="PARTNER OF PAIRED, ISOFORM B-RELATED"/>
    <property type="match status" value="1"/>
</dbReference>
<dbReference type="Proteomes" id="UP000724874">
    <property type="component" value="Unassembled WGS sequence"/>
</dbReference>
<dbReference type="InterPro" id="IPR056451">
    <property type="entry name" value="Znf_Tbcl_Rhp7"/>
</dbReference>
<sequence length="518" mass="57038">MSRNNVRGPTSALTEFLRDSGITPTTIARRAATRAQPQAAEQNEEQPVAGPSRAPDAESSARSGRPRRRPTRSLWTNGSSKPPVGSFENCAVCGKQFTVTKYTMASSGNDPFKKPAVPKKRKAPADKRSITNFEERRFPTLVSLCIQLITRHIDDIDAFGDIGTMNVEAIAKALSKNRSFPANSTLTFYDATNLASPALETLVYHNANLVSLRLDFCGHLDDNSFKVFSTSLPALERIELLGPFLVRPPAWQNFFKSHPGLTGFLINQSPRFDEDCVKSLVNNCPQITNLRLKQVGQMQGSFLLHIATLKQGLQYLDISEPSQSCSEASMIKLLRAVGKTLTHLDVSKHADLTDGFLKKGLIPFTGALQSLVLSYLPELTDQGLSDFFNGWTSNSALFSLDVSRNEVMGSAALEGILKHSGSKLEELNINGWKDVGEESLKMIGQATQQLKKVDVGFCRAVDDFVIQEWLEGKLKRGHRTDGCSKLEEVKLWGCNRITVSCPRKKGVSILGVESHTLR</sequence>
<reference evidence="3" key="1">
    <citation type="submission" date="2020-11" db="EMBL/GenBank/DDBJ databases">
        <authorList>
            <consortium name="DOE Joint Genome Institute"/>
            <person name="Ahrendt S."/>
            <person name="Riley R."/>
            <person name="Andreopoulos W."/>
            <person name="LaButti K."/>
            <person name="Pangilinan J."/>
            <person name="Ruiz-duenas F.J."/>
            <person name="Barrasa J.M."/>
            <person name="Sanchez-Garcia M."/>
            <person name="Camarero S."/>
            <person name="Miyauchi S."/>
            <person name="Serrano A."/>
            <person name="Linde D."/>
            <person name="Babiker R."/>
            <person name="Drula E."/>
            <person name="Ayuso-Fernandez I."/>
            <person name="Pacheco R."/>
            <person name="Padilla G."/>
            <person name="Ferreira P."/>
            <person name="Barriuso J."/>
            <person name="Kellner H."/>
            <person name="Castanera R."/>
            <person name="Alfaro M."/>
            <person name="Ramirez L."/>
            <person name="Pisabarro A.G."/>
            <person name="Kuo A."/>
            <person name="Tritt A."/>
            <person name="Lipzen A."/>
            <person name="He G."/>
            <person name="Yan M."/>
            <person name="Ng V."/>
            <person name="Cullen D."/>
            <person name="Martin F."/>
            <person name="Rosso M.-N."/>
            <person name="Henrissat B."/>
            <person name="Hibbett D."/>
            <person name="Martinez A.T."/>
            <person name="Grigoriev I.V."/>
        </authorList>
    </citation>
    <scope>NUCLEOTIDE SEQUENCE</scope>
    <source>
        <strain evidence="3">AH 44721</strain>
    </source>
</reference>
<keyword evidence="4" id="KW-1185">Reference proteome</keyword>